<comment type="caution">
    <text evidence="3">The sequence shown here is derived from an EMBL/GenBank/DDBJ whole genome shotgun (WGS) entry which is preliminary data.</text>
</comment>
<evidence type="ECO:0000313" key="4">
    <source>
        <dbReference type="Proteomes" id="UP001175211"/>
    </source>
</evidence>
<dbReference type="InterPro" id="IPR050452">
    <property type="entry name" value="Metacaspase"/>
</dbReference>
<dbReference type="InterPro" id="IPR011600">
    <property type="entry name" value="Pept_C14_caspase"/>
</dbReference>
<dbReference type="GO" id="GO:0004197">
    <property type="term" value="F:cysteine-type endopeptidase activity"/>
    <property type="evidence" value="ECO:0007669"/>
    <property type="project" value="InterPro"/>
</dbReference>
<reference evidence="3" key="1">
    <citation type="submission" date="2023-06" db="EMBL/GenBank/DDBJ databases">
        <authorList>
            <consortium name="Lawrence Berkeley National Laboratory"/>
            <person name="Ahrendt S."/>
            <person name="Sahu N."/>
            <person name="Indic B."/>
            <person name="Wong-Bajracharya J."/>
            <person name="Merenyi Z."/>
            <person name="Ke H.-M."/>
            <person name="Monk M."/>
            <person name="Kocsube S."/>
            <person name="Drula E."/>
            <person name="Lipzen A."/>
            <person name="Balint B."/>
            <person name="Henrissat B."/>
            <person name="Andreopoulos B."/>
            <person name="Martin F.M."/>
            <person name="Harder C.B."/>
            <person name="Rigling D."/>
            <person name="Ford K.L."/>
            <person name="Foster G.D."/>
            <person name="Pangilinan J."/>
            <person name="Papanicolaou A."/>
            <person name="Barry K."/>
            <person name="LaButti K."/>
            <person name="Viragh M."/>
            <person name="Koriabine M."/>
            <person name="Yan M."/>
            <person name="Riley R."/>
            <person name="Champramary S."/>
            <person name="Plett K.L."/>
            <person name="Tsai I.J."/>
            <person name="Slot J."/>
            <person name="Sipos G."/>
            <person name="Plett J."/>
            <person name="Nagy L.G."/>
            <person name="Grigoriev I.V."/>
        </authorList>
    </citation>
    <scope>NUCLEOTIDE SEQUENCE</scope>
    <source>
        <strain evidence="3">CCBAS 213</strain>
    </source>
</reference>
<dbReference type="GO" id="GO:0006508">
    <property type="term" value="P:proteolysis"/>
    <property type="evidence" value="ECO:0007669"/>
    <property type="project" value="InterPro"/>
</dbReference>
<dbReference type="RefSeq" id="XP_060322535.1">
    <property type="nucleotide sequence ID" value="XM_060466494.1"/>
</dbReference>
<gene>
    <name evidence="3" type="ORF">EV420DRAFT_1224201</name>
</gene>
<comment type="similarity">
    <text evidence="1">Belongs to the peptidase C14B family.</text>
</comment>
<dbReference type="GO" id="GO:0005737">
    <property type="term" value="C:cytoplasm"/>
    <property type="evidence" value="ECO:0007669"/>
    <property type="project" value="TreeGrafter"/>
</dbReference>
<dbReference type="Proteomes" id="UP001175211">
    <property type="component" value="Unassembled WGS sequence"/>
</dbReference>
<feature type="non-terminal residue" evidence="3">
    <location>
        <position position="148"/>
    </location>
</feature>
<dbReference type="GeneID" id="85350042"/>
<dbReference type="EMBL" id="JAUEPS010000115">
    <property type="protein sequence ID" value="KAK0437263.1"/>
    <property type="molecule type" value="Genomic_DNA"/>
</dbReference>
<organism evidence="3 4">
    <name type="scientific">Armillaria tabescens</name>
    <name type="common">Ringless honey mushroom</name>
    <name type="synonym">Agaricus tabescens</name>
    <dbReference type="NCBI Taxonomy" id="1929756"/>
    <lineage>
        <taxon>Eukaryota</taxon>
        <taxon>Fungi</taxon>
        <taxon>Dikarya</taxon>
        <taxon>Basidiomycota</taxon>
        <taxon>Agaricomycotina</taxon>
        <taxon>Agaricomycetes</taxon>
        <taxon>Agaricomycetidae</taxon>
        <taxon>Agaricales</taxon>
        <taxon>Marasmiineae</taxon>
        <taxon>Physalacriaceae</taxon>
        <taxon>Desarmillaria</taxon>
    </lineage>
</organism>
<evidence type="ECO:0000313" key="3">
    <source>
        <dbReference type="EMBL" id="KAK0437263.1"/>
    </source>
</evidence>
<dbReference type="PANTHER" id="PTHR48104">
    <property type="entry name" value="METACASPASE-4"/>
    <property type="match status" value="1"/>
</dbReference>
<accession>A0AA39JAQ8</accession>
<evidence type="ECO:0000259" key="2">
    <source>
        <dbReference type="Pfam" id="PF00656"/>
    </source>
</evidence>
<evidence type="ECO:0000256" key="1">
    <source>
        <dbReference type="ARBA" id="ARBA00009005"/>
    </source>
</evidence>
<dbReference type="AlphaFoldDB" id="A0AA39JAQ8"/>
<protein>
    <recommendedName>
        <fullName evidence="2">Peptidase C14 caspase domain-containing protein</fullName>
    </recommendedName>
</protein>
<keyword evidence="4" id="KW-1185">Reference proteome</keyword>
<dbReference type="Gene3D" id="3.40.50.1460">
    <property type="match status" value="1"/>
</dbReference>
<feature type="domain" description="Peptidase C14 caspase" evidence="2">
    <location>
        <begin position="4"/>
        <end position="109"/>
    </location>
</feature>
<sequence length="148" mass="16650">SRFWAILIGIDAYDRTPLRGCVSDALSVKSFLTTNLHVPEERIQCLLSPIPGNPLTPSRENIVKVLYDLINKPEVDPGDNILIYFAGHGASYYCADHFRKFLALCPLDRDTLDARGRYVPNISNRELDALFTQISRVKGHNITFIADC</sequence>
<feature type="non-terminal residue" evidence="3">
    <location>
        <position position="1"/>
    </location>
</feature>
<dbReference type="PANTHER" id="PTHR48104:SF30">
    <property type="entry name" value="METACASPASE-1"/>
    <property type="match status" value="1"/>
</dbReference>
<name>A0AA39JAQ8_ARMTA</name>
<proteinExistence type="inferred from homology"/>
<dbReference type="Pfam" id="PF00656">
    <property type="entry name" value="Peptidase_C14"/>
    <property type="match status" value="1"/>
</dbReference>